<evidence type="ECO:0000313" key="10">
    <source>
        <dbReference type="Proteomes" id="UP000664044"/>
    </source>
</evidence>
<dbReference type="PANTHER" id="PTHR30012">
    <property type="entry name" value="GENERAL SECRETION PATHWAY PROTEIN"/>
    <property type="match status" value="1"/>
</dbReference>
<evidence type="ECO:0000256" key="2">
    <source>
        <dbReference type="ARBA" id="ARBA00005745"/>
    </source>
</evidence>
<evidence type="ECO:0000256" key="5">
    <source>
        <dbReference type="ARBA" id="ARBA00022989"/>
    </source>
</evidence>
<keyword evidence="3" id="KW-1003">Cell membrane</keyword>
<dbReference type="RefSeq" id="WP_207036195.1">
    <property type="nucleotide sequence ID" value="NZ_JAFLNL010000012.1"/>
</dbReference>
<organism evidence="9 10">
    <name type="scientific">Flagellimonas aurea</name>
    <dbReference type="NCBI Taxonomy" id="2915619"/>
    <lineage>
        <taxon>Bacteria</taxon>
        <taxon>Pseudomonadati</taxon>
        <taxon>Bacteroidota</taxon>
        <taxon>Flavobacteriia</taxon>
        <taxon>Flavobacteriales</taxon>
        <taxon>Flavobacteriaceae</taxon>
        <taxon>Flagellimonas</taxon>
    </lineage>
</organism>
<feature type="domain" description="Type II secretion system protein GspF" evidence="8">
    <location>
        <begin position="245"/>
        <end position="367"/>
    </location>
</feature>
<evidence type="ECO:0000256" key="3">
    <source>
        <dbReference type="ARBA" id="ARBA00022475"/>
    </source>
</evidence>
<dbReference type="Gene3D" id="1.20.81.30">
    <property type="entry name" value="Type II secretion system (T2SS), domain F"/>
    <property type="match status" value="2"/>
</dbReference>
<evidence type="ECO:0000259" key="8">
    <source>
        <dbReference type="Pfam" id="PF00482"/>
    </source>
</evidence>
<dbReference type="Proteomes" id="UP000664044">
    <property type="component" value="Unassembled WGS sequence"/>
</dbReference>
<dbReference type="Pfam" id="PF00482">
    <property type="entry name" value="T2SSF"/>
    <property type="match status" value="2"/>
</dbReference>
<reference evidence="9 10" key="1">
    <citation type="submission" date="2021-03" db="EMBL/GenBank/DDBJ databases">
        <title>Muricauda lutimaris sp. nov. and Muricauda ruestringensis sp. nov, two marine members of the Flavobacteriaceae isolated from deep sea sediments of Western Pacific.</title>
        <authorList>
            <person name="Zhao S."/>
            <person name="Liu R."/>
        </authorList>
    </citation>
    <scope>NUCLEOTIDE SEQUENCE [LARGE SCALE GENOMIC DNA]</scope>
    <source>
        <strain evidence="9 10">BC31-1-A7</strain>
    </source>
</reference>
<evidence type="ECO:0000256" key="1">
    <source>
        <dbReference type="ARBA" id="ARBA00004651"/>
    </source>
</evidence>
<dbReference type="EMBL" id="JAFLNL010000012">
    <property type="protein sequence ID" value="MBO0355776.1"/>
    <property type="molecule type" value="Genomic_DNA"/>
</dbReference>
<dbReference type="InterPro" id="IPR018076">
    <property type="entry name" value="T2SS_GspF_dom"/>
</dbReference>
<gene>
    <name evidence="9" type="ORF">J0656_17290</name>
</gene>
<accession>A0ABS3G8N4</accession>
<comment type="caution">
    <text evidence="9">The sequence shown here is derived from an EMBL/GenBank/DDBJ whole genome shotgun (WGS) entry which is preliminary data.</text>
</comment>
<protein>
    <submittedName>
        <fullName evidence="9">Type II secretion system F family protein</fullName>
    </submittedName>
</protein>
<dbReference type="InterPro" id="IPR042094">
    <property type="entry name" value="T2SS_GspF_sf"/>
</dbReference>
<evidence type="ECO:0000256" key="4">
    <source>
        <dbReference type="ARBA" id="ARBA00022692"/>
    </source>
</evidence>
<dbReference type="PANTHER" id="PTHR30012:SF0">
    <property type="entry name" value="TYPE II SECRETION SYSTEM PROTEIN F-RELATED"/>
    <property type="match status" value="1"/>
</dbReference>
<keyword evidence="10" id="KW-1185">Reference proteome</keyword>
<evidence type="ECO:0000256" key="6">
    <source>
        <dbReference type="ARBA" id="ARBA00023136"/>
    </source>
</evidence>
<name>A0ABS3G8N4_9FLAO</name>
<comment type="subcellular location">
    <subcellularLocation>
        <location evidence="1">Cell membrane</location>
        <topology evidence="1">Multi-pass membrane protein</topology>
    </subcellularLocation>
</comment>
<feature type="domain" description="Type II secretion system protein GspF" evidence="8">
    <location>
        <begin position="43"/>
        <end position="165"/>
    </location>
</feature>
<evidence type="ECO:0000256" key="7">
    <source>
        <dbReference type="SAM" id="Phobius"/>
    </source>
</evidence>
<comment type="similarity">
    <text evidence="2">Belongs to the GSP F family.</text>
</comment>
<dbReference type="PRINTS" id="PR00812">
    <property type="entry name" value="BCTERIALGSPF"/>
</dbReference>
<keyword evidence="4 7" id="KW-0812">Transmembrane</keyword>
<feature type="transmembrane region" description="Helical" evidence="7">
    <location>
        <begin position="141"/>
        <end position="164"/>
    </location>
</feature>
<sequence>MGVDISTYRSSRPKTAVKKEGKVTKLLELELNKGFSNKNKVEFYKEFATLLNSGVDFRQALDILKNQQKKKVHQEFIADITKQVIKGKSLYAAFKDSGKFSPYEYYSIKIGEETRKLGKVLNELSQFFDRKVKTKRQMISVFTYPSFVLMLTLGVLYFMLQYVVPMFSSVFRQFGKELPALTKKVIVLSENFTGIMVASLLTFTVLLALHYLYRRNVAYKAFRAKALLKVPFLGKLVHQVYTTRFCQSMSLLLGAKTPLITSLELVHKMIGFYPFESSLERVKADVSKGEQLSTALSKHPVYDFKMISMVSVAERVNTLDEMFERLALQYEEETQHQTKMIGVVVEPLIIVIIGSIVGVVLIAMYSPMFDLSKILQQ</sequence>
<evidence type="ECO:0000313" key="9">
    <source>
        <dbReference type="EMBL" id="MBO0355776.1"/>
    </source>
</evidence>
<proteinExistence type="inferred from homology"/>
<feature type="transmembrane region" description="Helical" evidence="7">
    <location>
        <begin position="343"/>
        <end position="365"/>
    </location>
</feature>
<dbReference type="InterPro" id="IPR003004">
    <property type="entry name" value="GspF/PilC"/>
</dbReference>
<keyword evidence="6 7" id="KW-0472">Membrane</keyword>
<keyword evidence="5 7" id="KW-1133">Transmembrane helix</keyword>
<feature type="transmembrane region" description="Helical" evidence="7">
    <location>
        <begin position="192"/>
        <end position="213"/>
    </location>
</feature>